<proteinExistence type="predicted"/>
<evidence type="ECO:0000313" key="4">
    <source>
        <dbReference type="EMBL" id="GGH09582.1"/>
    </source>
</evidence>
<feature type="domain" description="Cyclophilin-like" evidence="3">
    <location>
        <begin position="76"/>
        <end position="183"/>
    </location>
</feature>
<dbReference type="InterPro" id="IPR029000">
    <property type="entry name" value="Cyclophilin-like_dom_sf"/>
</dbReference>
<evidence type="ECO:0000256" key="1">
    <source>
        <dbReference type="SAM" id="MobiDB-lite"/>
    </source>
</evidence>
<organism evidence="4 5">
    <name type="scientific">Pseudarthrobacter polychromogenes</name>
    <dbReference type="NCBI Taxonomy" id="1676"/>
    <lineage>
        <taxon>Bacteria</taxon>
        <taxon>Bacillati</taxon>
        <taxon>Actinomycetota</taxon>
        <taxon>Actinomycetes</taxon>
        <taxon>Micrococcales</taxon>
        <taxon>Micrococcaceae</taxon>
        <taxon>Pseudarthrobacter</taxon>
    </lineage>
</organism>
<comment type="caution">
    <text evidence="4">The sequence shown here is derived from an EMBL/GenBank/DDBJ whole genome shotgun (WGS) entry which is preliminary data.</text>
</comment>
<feature type="signal peptide" evidence="2">
    <location>
        <begin position="1"/>
        <end position="27"/>
    </location>
</feature>
<dbReference type="Gene3D" id="2.40.100.20">
    <property type="match status" value="1"/>
</dbReference>
<reference evidence="5" key="1">
    <citation type="journal article" date="2019" name="Int. J. Syst. Evol. Microbiol.">
        <title>The Global Catalogue of Microorganisms (GCM) 10K type strain sequencing project: providing services to taxonomists for standard genome sequencing and annotation.</title>
        <authorList>
            <consortium name="The Broad Institute Genomics Platform"/>
            <consortium name="The Broad Institute Genome Sequencing Center for Infectious Disease"/>
            <person name="Wu L."/>
            <person name="Ma J."/>
        </authorList>
    </citation>
    <scope>NUCLEOTIDE SEQUENCE [LARGE SCALE GENOMIC DNA]</scope>
    <source>
        <strain evidence="5">CGMCC 1.1927</strain>
    </source>
</reference>
<keyword evidence="2" id="KW-0732">Signal</keyword>
<accession>A0ABQ1Y290</accession>
<keyword evidence="5" id="KW-1185">Reference proteome</keyword>
<protein>
    <recommendedName>
        <fullName evidence="3">Cyclophilin-like domain-containing protein</fullName>
    </recommendedName>
</protein>
<dbReference type="RefSeq" id="WP_188813562.1">
    <property type="nucleotide sequence ID" value="NZ_BAAAWV010000001.1"/>
</dbReference>
<feature type="chain" id="PRO_5046769931" description="Cyclophilin-like domain-containing protein" evidence="2">
    <location>
        <begin position="28"/>
        <end position="187"/>
    </location>
</feature>
<evidence type="ECO:0000256" key="2">
    <source>
        <dbReference type="SAM" id="SignalP"/>
    </source>
</evidence>
<feature type="compositionally biased region" description="Low complexity" evidence="1">
    <location>
        <begin position="28"/>
        <end position="73"/>
    </location>
</feature>
<sequence length="187" mass="18812">MHLKTLALAAMCVLALPLAGCSTPSNGPASTTEPPSSTTEPPSSPLETSTAAGGSSSQPSPVPSSAAAADSTPITIDVGGETVTGTLSSNATARSLIGQLPLTLSFRDYGGQEKIAELPEALSLDGVPAGDSAEPLAIGYYAPDQALVLYYEGVGYSRGIVRIGSFDDLAAIRDQTGSFTARLAPAN</sequence>
<evidence type="ECO:0000313" key="5">
    <source>
        <dbReference type="Proteomes" id="UP000596938"/>
    </source>
</evidence>
<dbReference type="EMBL" id="BMKU01000017">
    <property type="protein sequence ID" value="GGH09582.1"/>
    <property type="molecule type" value="Genomic_DNA"/>
</dbReference>
<feature type="region of interest" description="Disordered" evidence="1">
    <location>
        <begin position="22"/>
        <end position="73"/>
    </location>
</feature>
<dbReference type="SUPFAM" id="SSF50891">
    <property type="entry name" value="Cyclophilin-like"/>
    <property type="match status" value="1"/>
</dbReference>
<gene>
    <name evidence="4" type="ORF">GCM10011577_37990</name>
</gene>
<evidence type="ECO:0000259" key="3">
    <source>
        <dbReference type="Pfam" id="PF18050"/>
    </source>
</evidence>
<dbReference type="Proteomes" id="UP000596938">
    <property type="component" value="Unassembled WGS sequence"/>
</dbReference>
<name>A0ABQ1Y290_9MICC</name>
<dbReference type="Pfam" id="PF18050">
    <property type="entry name" value="Cyclophil_like2"/>
    <property type="match status" value="1"/>
</dbReference>
<dbReference type="InterPro" id="IPR041183">
    <property type="entry name" value="Cyclophilin-like"/>
</dbReference>